<organism evidence="1 2">
    <name type="scientific">Chryseobacterium phosphatilyticum</name>
    <dbReference type="NCBI Taxonomy" id="475075"/>
    <lineage>
        <taxon>Bacteria</taxon>
        <taxon>Pseudomonadati</taxon>
        <taxon>Bacteroidota</taxon>
        <taxon>Flavobacteriia</taxon>
        <taxon>Flavobacteriales</taxon>
        <taxon>Weeksellaceae</taxon>
        <taxon>Chryseobacterium group</taxon>
        <taxon>Chryseobacterium</taxon>
    </lineage>
</organism>
<dbReference type="PANTHER" id="PTHR37841:SF1">
    <property type="entry name" value="DUF3298 DOMAIN-CONTAINING PROTEIN"/>
    <property type="match status" value="1"/>
</dbReference>
<dbReference type="EMBL" id="PPED02000004">
    <property type="protein sequence ID" value="PWN68643.1"/>
    <property type="molecule type" value="Genomic_DNA"/>
</dbReference>
<dbReference type="Proteomes" id="UP000236594">
    <property type="component" value="Unassembled WGS sequence"/>
</dbReference>
<comment type="caution">
    <text evidence="1">The sequence shown here is derived from an EMBL/GenBank/DDBJ whole genome shotgun (WGS) entry which is preliminary data.</text>
</comment>
<dbReference type="InterPro" id="IPR032774">
    <property type="entry name" value="WG_beta_rep"/>
</dbReference>
<sequence length="494" mass="57473">MCSTVCTAQTNQYMKILLSDKTGKEVISYADGYGTTYDVNSKKQGIVDSLGVVTFESPYKGNIFHVFKNRFVLYSDDVGSNRKSAIIDEKGNELIPLDHQDFNTPWWHKERIISSKGGKEAVYDYSGKEIIAYSDRIRFSGKNRFFVLKDKKWFLYDLNGKQISDREFKDDYSFEDGRALIFNQDNQSEIIDQNGKTLHNFSQQISDINAYPYLITRNKISGKYGLIDSAGNTIAEEIFTEITPEYFGKKEFIYLRKGSKTTVFNKKDQQLYSVNFKYLDALFNNLFTVYSDKSQKSGIVDLKGNIIVPQEYDFIKSFTVSGSEVIYLKNGNEEKLLDKDFKNLIEDGVQVLGIYPQNLIIRKQEQYYVFSVLNRSMTELKQVSHIKAHTTDYFNPLNRYSKPLVCKNKTNLYGVLDGRGFEIVPFEYDDIIAFDNAENEIVVKKEGKYGVINFQNEPLKEVVYDSFFWEKEVLRLEKNKKWDLIYFTRFRNNL</sequence>
<evidence type="ECO:0000313" key="1">
    <source>
        <dbReference type="EMBL" id="PWN68643.1"/>
    </source>
</evidence>
<proteinExistence type="predicted"/>
<reference evidence="1 2" key="1">
    <citation type="submission" date="2018-04" db="EMBL/GenBank/DDBJ databases">
        <title>Draft Genome Sequence of Phosphate-Solubilizing Chryseobacterium sp. ISE14 that is a Biocontrol and Plant Growth-Promoting Rhizobacterium Isolated from Cucumber.</title>
        <authorList>
            <person name="Jeong J.-J."/>
            <person name="Sang M.K."/>
            <person name="Choi I.-G."/>
            <person name="Kim K.D."/>
        </authorList>
    </citation>
    <scope>NUCLEOTIDE SEQUENCE [LARGE SCALE GENOMIC DNA]</scope>
    <source>
        <strain evidence="1 2">ISE14</strain>
    </source>
</reference>
<dbReference type="Pfam" id="PF14903">
    <property type="entry name" value="WG_beta_rep"/>
    <property type="match status" value="2"/>
</dbReference>
<dbReference type="AlphaFoldDB" id="A0A316X8L6"/>
<evidence type="ECO:0000313" key="2">
    <source>
        <dbReference type="Proteomes" id="UP000236594"/>
    </source>
</evidence>
<keyword evidence="2" id="KW-1185">Reference proteome</keyword>
<evidence type="ECO:0008006" key="3">
    <source>
        <dbReference type="Google" id="ProtNLM"/>
    </source>
</evidence>
<accession>A0A316X8L6</accession>
<gene>
    <name evidence="1" type="ORF">C1631_018375</name>
</gene>
<name>A0A316X8L6_9FLAO</name>
<protein>
    <recommendedName>
        <fullName evidence="3">WG repeat-containing protein</fullName>
    </recommendedName>
</protein>
<dbReference type="PANTHER" id="PTHR37841">
    <property type="entry name" value="GLR2918 PROTEIN"/>
    <property type="match status" value="1"/>
</dbReference>